<feature type="domain" description="Major facilitator superfamily (MFS) profile" evidence="5">
    <location>
        <begin position="23"/>
        <end position="423"/>
    </location>
</feature>
<organism evidence="6 7">
    <name type="scientific">Sphingomonas desiccabilis</name>
    <dbReference type="NCBI Taxonomy" id="429134"/>
    <lineage>
        <taxon>Bacteria</taxon>
        <taxon>Pseudomonadati</taxon>
        <taxon>Pseudomonadota</taxon>
        <taxon>Alphaproteobacteria</taxon>
        <taxon>Sphingomonadales</taxon>
        <taxon>Sphingomonadaceae</taxon>
        <taxon>Sphingomonas</taxon>
    </lineage>
</organism>
<accession>A0A4Q2IL07</accession>
<dbReference type="GO" id="GO:0016020">
    <property type="term" value="C:membrane"/>
    <property type="evidence" value="ECO:0007669"/>
    <property type="project" value="UniProtKB-SubCell"/>
</dbReference>
<dbReference type="AlphaFoldDB" id="A0A4Q2IL07"/>
<dbReference type="RefSeq" id="WP_129343463.1">
    <property type="nucleotide sequence ID" value="NZ_JACIDD010000004.1"/>
</dbReference>
<dbReference type="InterPro" id="IPR020846">
    <property type="entry name" value="MFS_dom"/>
</dbReference>
<dbReference type="InterPro" id="IPR036259">
    <property type="entry name" value="MFS_trans_sf"/>
</dbReference>
<comment type="subcellular location">
    <subcellularLocation>
        <location evidence="1">Membrane</location>
        <topology evidence="1">Multi-pass membrane protein</topology>
    </subcellularLocation>
</comment>
<dbReference type="EMBL" id="SDPT01000004">
    <property type="protein sequence ID" value="RXZ29887.1"/>
    <property type="molecule type" value="Genomic_DNA"/>
</dbReference>
<proteinExistence type="predicted"/>
<evidence type="ECO:0000256" key="3">
    <source>
        <dbReference type="ARBA" id="ARBA00022989"/>
    </source>
</evidence>
<evidence type="ECO:0000313" key="7">
    <source>
        <dbReference type="Proteomes" id="UP000292347"/>
    </source>
</evidence>
<reference evidence="6 7" key="1">
    <citation type="submission" date="2019-01" db="EMBL/GenBank/DDBJ databases">
        <title>Sphingomonas mucosissima sp. nov. and Sphingomonas desiccabilis sp. nov., from biological soil crusts in the Colorado Plateau, USA.</title>
        <authorList>
            <person name="Zhu D."/>
        </authorList>
    </citation>
    <scope>NUCLEOTIDE SEQUENCE [LARGE SCALE GENOMIC DNA]</scope>
    <source>
        <strain evidence="6 7">CP1D</strain>
    </source>
</reference>
<dbReference type="CDD" id="cd17319">
    <property type="entry name" value="MFS_ExuT_GudP_like"/>
    <property type="match status" value="1"/>
</dbReference>
<dbReference type="SUPFAM" id="SSF103473">
    <property type="entry name" value="MFS general substrate transporter"/>
    <property type="match status" value="1"/>
</dbReference>
<dbReference type="GO" id="GO:0015134">
    <property type="term" value="F:hexuronate transmembrane transporter activity"/>
    <property type="evidence" value="ECO:0007669"/>
    <property type="project" value="TreeGrafter"/>
</dbReference>
<dbReference type="Pfam" id="PF07690">
    <property type="entry name" value="MFS_1"/>
    <property type="match status" value="1"/>
</dbReference>
<evidence type="ECO:0000313" key="6">
    <source>
        <dbReference type="EMBL" id="RXZ29887.1"/>
    </source>
</evidence>
<dbReference type="PANTHER" id="PTHR11662">
    <property type="entry name" value="SOLUTE CARRIER FAMILY 17"/>
    <property type="match status" value="1"/>
</dbReference>
<evidence type="ECO:0000259" key="5">
    <source>
        <dbReference type="PROSITE" id="PS50850"/>
    </source>
</evidence>
<gene>
    <name evidence="6" type="ORF">EO081_16210</name>
</gene>
<protein>
    <submittedName>
        <fullName evidence="6">MFS transporter</fullName>
    </submittedName>
</protein>
<dbReference type="InterPro" id="IPR050382">
    <property type="entry name" value="MFS_Na/Anion_cotransporter"/>
</dbReference>
<dbReference type="PANTHER" id="PTHR11662:SF285">
    <property type="entry name" value="HEXURONATE TRANSPORTER"/>
    <property type="match status" value="1"/>
</dbReference>
<keyword evidence="2" id="KW-0812">Transmembrane</keyword>
<dbReference type="PROSITE" id="PS50850">
    <property type="entry name" value="MFS"/>
    <property type="match status" value="1"/>
</dbReference>
<dbReference type="Proteomes" id="UP000292347">
    <property type="component" value="Unassembled WGS sequence"/>
</dbReference>
<dbReference type="InterPro" id="IPR011701">
    <property type="entry name" value="MFS"/>
</dbReference>
<evidence type="ECO:0000256" key="2">
    <source>
        <dbReference type="ARBA" id="ARBA00022692"/>
    </source>
</evidence>
<keyword evidence="3" id="KW-1133">Transmembrane helix</keyword>
<sequence length="428" mass="46631">MENGRADPVAGAVARAGRYRWGIVALLFTATVINYVDRQMIGVLKPTLSADLGWSETDFADVIFFFQLAYAIGYLGFGRIMDVIGARFGYAIAFVIWQIAHIAHGGAYSVTQFAMARFGLGLGESGNFPASIKAVTEWFPARERALAIGVFNAGANVGAIITPLVVPIITVTYGWRAAFIITGLVSLLWLVAWLLMYRRPSEHPKVTRAERAWIEQDPADPVTAIPWKRLIRVRETWAYALGKFFIDPIWWFFLFWLPGYLGERYDLDLLSFGPPLVAIYLLSDLGSVAGGWLSGRFINAGKSVNYARKMTMFICACAVVPVFFAQSIDNLWLAVLVIGIATAAHQAFSANLYTLPSDLFPRAAVGSVVGIGGTVGAIGGMLMAKYAGYVLDSIGSYVPLFAVAGAAYFLALLCVHLLSPKLARAQEV</sequence>
<comment type="caution">
    <text evidence="6">The sequence shown here is derived from an EMBL/GenBank/DDBJ whole genome shotgun (WGS) entry which is preliminary data.</text>
</comment>
<evidence type="ECO:0000256" key="4">
    <source>
        <dbReference type="ARBA" id="ARBA00023136"/>
    </source>
</evidence>
<dbReference type="OrthoDB" id="9794076at2"/>
<keyword evidence="4" id="KW-0472">Membrane</keyword>
<dbReference type="Gene3D" id="1.20.1250.20">
    <property type="entry name" value="MFS general substrate transporter like domains"/>
    <property type="match status" value="2"/>
</dbReference>
<name>A0A4Q2IL07_9SPHN</name>
<evidence type="ECO:0000256" key="1">
    <source>
        <dbReference type="ARBA" id="ARBA00004141"/>
    </source>
</evidence>
<keyword evidence="7" id="KW-1185">Reference proteome</keyword>